<name>A0A9P7QDR9_9HYPO</name>
<feature type="domain" description="Myb-like" evidence="2">
    <location>
        <begin position="18"/>
        <end position="58"/>
    </location>
</feature>
<dbReference type="InterPro" id="IPR001005">
    <property type="entry name" value="SANT/Myb"/>
</dbReference>
<evidence type="ECO:0000313" key="4">
    <source>
        <dbReference type="EMBL" id="KAG6291334.1"/>
    </source>
</evidence>
<dbReference type="Pfam" id="PF13921">
    <property type="entry name" value="Myb_DNA-bind_6"/>
    <property type="match status" value="1"/>
</dbReference>
<comment type="caution">
    <text evidence="4">The sequence shown here is derived from an EMBL/GenBank/DDBJ whole genome shotgun (WGS) entry which is preliminary data.</text>
</comment>
<dbReference type="Gene3D" id="1.10.10.60">
    <property type="entry name" value="Homeodomain-like"/>
    <property type="match status" value="2"/>
</dbReference>
<evidence type="ECO:0000313" key="5">
    <source>
        <dbReference type="Proteomes" id="UP000707071"/>
    </source>
</evidence>
<dbReference type="Pfam" id="PF00249">
    <property type="entry name" value="Myb_DNA-binding"/>
    <property type="match status" value="1"/>
</dbReference>
<dbReference type="Proteomes" id="UP000707071">
    <property type="component" value="Unassembled WGS sequence"/>
</dbReference>
<proteinExistence type="predicted"/>
<sequence>MGSEDKSDSPQTNTGKHWTLEEHDLLLALKGASEIVTETWQDISERLERTPQACQDQYLPAKLGTKWTEEEDKLLFTLKEAVSDKTWQEISDHLPGRTVGSCQAHYNVVLRRGWGHEEENKLAGLYEIRKAEMGAKIGQELKLPWEEAEEMHWRLGAEGMAKRAGAANLSPAPRQPVQTTDEQFANGSSLAMSEDELMACMAELLDETAFAPSNDLESSNEYGS</sequence>
<evidence type="ECO:0000259" key="3">
    <source>
        <dbReference type="PROSITE" id="PS51294"/>
    </source>
</evidence>
<dbReference type="InterPro" id="IPR050560">
    <property type="entry name" value="MYB_TF"/>
</dbReference>
<feature type="region of interest" description="Disordered" evidence="1">
    <location>
        <begin position="164"/>
        <end position="184"/>
    </location>
</feature>
<dbReference type="GO" id="GO:0000981">
    <property type="term" value="F:DNA-binding transcription factor activity, RNA polymerase II-specific"/>
    <property type="evidence" value="ECO:0007669"/>
    <property type="project" value="TreeGrafter"/>
</dbReference>
<dbReference type="CDD" id="cd00167">
    <property type="entry name" value="SANT"/>
    <property type="match status" value="1"/>
</dbReference>
<evidence type="ECO:0000259" key="2">
    <source>
        <dbReference type="PROSITE" id="PS50090"/>
    </source>
</evidence>
<dbReference type="SMART" id="SM00717">
    <property type="entry name" value="SANT"/>
    <property type="match status" value="2"/>
</dbReference>
<dbReference type="GO" id="GO:0005634">
    <property type="term" value="C:nucleus"/>
    <property type="evidence" value="ECO:0007669"/>
    <property type="project" value="TreeGrafter"/>
</dbReference>
<evidence type="ECO:0000256" key="1">
    <source>
        <dbReference type="SAM" id="MobiDB-lite"/>
    </source>
</evidence>
<dbReference type="InterPro" id="IPR017930">
    <property type="entry name" value="Myb_dom"/>
</dbReference>
<keyword evidence="5" id="KW-1185">Reference proteome</keyword>
<evidence type="ECO:0008006" key="6">
    <source>
        <dbReference type="Google" id="ProtNLM"/>
    </source>
</evidence>
<dbReference type="InterPro" id="IPR009057">
    <property type="entry name" value="Homeodomain-like_sf"/>
</dbReference>
<organism evidence="4 5">
    <name type="scientific">Claviceps aff. purpurea</name>
    <dbReference type="NCBI Taxonomy" id="1967640"/>
    <lineage>
        <taxon>Eukaryota</taxon>
        <taxon>Fungi</taxon>
        <taxon>Dikarya</taxon>
        <taxon>Ascomycota</taxon>
        <taxon>Pezizomycotina</taxon>
        <taxon>Sordariomycetes</taxon>
        <taxon>Hypocreomycetidae</taxon>
        <taxon>Hypocreales</taxon>
        <taxon>Clavicipitaceae</taxon>
        <taxon>Claviceps</taxon>
    </lineage>
</organism>
<reference evidence="4 5" key="1">
    <citation type="journal article" date="2020" name="bioRxiv">
        <title>Whole genome comparisons of ergot fungi reveals the divergence and evolution of species within the genus Claviceps are the result of varying mechanisms driving genome evolution and host range expansion.</title>
        <authorList>
            <person name="Wyka S.A."/>
            <person name="Mondo S.J."/>
            <person name="Liu M."/>
            <person name="Dettman J."/>
            <person name="Nalam V."/>
            <person name="Broders K.D."/>
        </authorList>
    </citation>
    <scope>NUCLEOTIDE SEQUENCE [LARGE SCALE GENOMIC DNA]</scope>
    <source>
        <strain evidence="4 5">Clav52</strain>
    </source>
</reference>
<feature type="domain" description="HTH myb-type" evidence="3">
    <location>
        <begin position="59"/>
        <end position="114"/>
    </location>
</feature>
<feature type="domain" description="Myb-like" evidence="2">
    <location>
        <begin position="66"/>
        <end position="110"/>
    </location>
</feature>
<protein>
    <recommendedName>
        <fullName evidence="6">DRPLA protein</fullName>
    </recommendedName>
</protein>
<dbReference type="PROSITE" id="PS50090">
    <property type="entry name" value="MYB_LIKE"/>
    <property type="match status" value="2"/>
</dbReference>
<dbReference type="AlphaFoldDB" id="A0A9P7QDR9"/>
<accession>A0A9P7QDR9</accession>
<dbReference type="PROSITE" id="PS51294">
    <property type="entry name" value="HTH_MYB"/>
    <property type="match status" value="1"/>
</dbReference>
<gene>
    <name evidence="4" type="ORF">E4U09_003973</name>
</gene>
<dbReference type="PANTHER" id="PTHR45614">
    <property type="entry name" value="MYB PROTEIN-RELATED"/>
    <property type="match status" value="1"/>
</dbReference>
<dbReference type="EMBL" id="SRRH01000316">
    <property type="protein sequence ID" value="KAG6291334.1"/>
    <property type="molecule type" value="Genomic_DNA"/>
</dbReference>
<dbReference type="GO" id="GO:0000978">
    <property type="term" value="F:RNA polymerase II cis-regulatory region sequence-specific DNA binding"/>
    <property type="evidence" value="ECO:0007669"/>
    <property type="project" value="TreeGrafter"/>
</dbReference>
<dbReference type="SUPFAM" id="SSF46689">
    <property type="entry name" value="Homeodomain-like"/>
    <property type="match status" value="1"/>
</dbReference>